<dbReference type="SUPFAM" id="SSF48371">
    <property type="entry name" value="ARM repeat"/>
    <property type="match status" value="1"/>
</dbReference>
<feature type="domain" description="CCAAT-binding factor" evidence="3">
    <location>
        <begin position="664"/>
        <end position="838"/>
    </location>
</feature>
<dbReference type="PANTHER" id="PTHR12048">
    <property type="entry name" value="CCAAT-BINDING FACTOR-RELATED"/>
    <property type="match status" value="1"/>
</dbReference>
<gene>
    <name evidence="4" type="ORF">JMJ35_008148</name>
</gene>
<feature type="compositionally biased region" description="Acidic residues" evidence="2">
    <location>
        <begin position="952"/>
        <end position="961"/>
    </location>
</feature>
<sequence>MPSEDKESSGENLQASQLPHFNSDTLERLTQNIASKIKKPDSGTVSKARNVKPKKNKLDHVGSKRELSNKAKASKLIATVQSNGTSPATDTIETAPRSKSGQGKKRSRDGRVKATGSVRRGNDVNNIKLGSRPEKTLLPERSNIQVEIEALGGTKDDLELIADVQSDSEIEGDTTGLDGASGGSLTKELQKLVRQLGVDKAAQKEILEPLNSEEEEDVQSKEMQARNGKVPGLQEVNATNVSVQASKPSRKAQMSLAFAPQSCWHAVSLPPLPAAPQEVTPLPPDLADRIHEYAKSLLEDDNKQYGAHTTSASSAHQFYSTIMSTGTLSDKISALTLSIQESPVHNMKALESLVGLARKRSRGQAVEVLGALKDLFGPGNLLPSDRKLRTFATQPALSAVFDPTEFHWTSRDPLPKHLKESYLVLWAYEHWLKCTFFEVIKIIETWCNDEVIFARGKAVDYVCQLLKEKPEQEANLLRLLVNKLGDSDKKIASKASFNILQLETTHPLMKPIIILAIESDLIFRAGQSLHARYYATITLNQTVLSAKEESVARKLLDIYFSLFIKLLEKPDPAKVAATGVNSITINKKGEVQGGGGPAGKKAQKKVAEKEKATTVDEDLKEKMLSAVLTGVNRAIPFTNTNDESFEKHLDTLFKVTHSSNFNTSIQALMLIQQLNGSHQGSVDRFYRTLYESLLDPRLLTSSKQALYLNLLFRALKSDLNVKRVQAFAKRLLQVVALHQPSFTCGTLYLLRELEGVFPALSIFIDQHAEATDEEEEDFRDVPETQDLPRSGPLPSPHRTKTAYDGRKRDPSHANASESSLWELTPFLTHYHPSVSLFASRLLTHAPMPPKPDLSLNTLIHFLDRFVYRNPKSTATAKGVSVMQGGDPSALLVSRYSEKDKRRAPVNSEAFWKMESEKVSADEVFFHKYFSTLGRGKEKTRKKKEERRKGEEASESEGDEEEIWKALVDSRPEVEGGSDGGIFSDDDIDMEDFEDDDEDLSEAGEGLTDQDEGEDVGDRPLLLGDEDDEALFNSEAEVPSDIDFSARELQSDEGKTAEKKDPEKGEKRSKRRRLKNLPTFASADDYAKMLGDEDEDEGQYD</sequence>
<evidence type="ECO:0000256" key="2">
    <source>
        <dbReference type="SAM" id="MobiDB-lite"/>
    </source>
</evidence>
<feature type="region of interest" description="Disordered" evidence="2">
    <location>
        <begin position="1"/>
        <end position="140"/>
    </location>
</feature>
<proteinExistence type="inferred from homology"/>
<organism evidence="4 5">
    <name type="scientific">Cladonia borealis</name>
    <dbReference type="NCBI Taxonomy" id="184061"/>
    <lineage>
        <taxon>Eukaryota</taxon>
        <taxon>Fungi</taxon>
        <taxon>Dikarya</taxon>
        <taxon>Ascomycota</taxon>
        <taxon>Pezizomycotina</taxon>
        <taxon>Lecanoromycetes</taxon>
        <taxon>OSLEUM clade</taxon>
        <taxon>Lecanoromycetidae</taxon>
        <taxon>Lecanorales</taxon>
        <taxon>Lecanorineae</taxon>
        <taxon>Cladoniaceae</taxon>
        <taxon>Cladonia</taxon>
    </lineage>
</organism>
<protein>
    <recommendedName>
        <fullName evidence="3">CCAAT-binding factor domain-containing protein</fullName>
    </recommendedName>
</protein>
<feature type="compositionally biased region" description="Basic and acidic residues" evidence="2">
    <location>
        <begin position="56"/>
        <end position="69"/>
    </location>
</feature>
<keyword evidence="5" id="KW-1185">Reference proteome</keyword>
<dbReference type="PANTHER" id="PTHR12048:SF0">
    <property type="entry name" value="CCAAT_ENHANCER-BINDING PROTEIN ZETA"/>
    <property type="match status" value="1"/>
</dbReference>
<feature type="region of interest" description="Disordered" evidence="2">
    <location>
        <begin position="771"/>
        <end position="813"/>
    </location>
</feature>
<evidence type="ECO:0000313" key="5">
    <source>
        <dbReference type="Proteomes" id="UP001166286"/>
    </source>
</evidence>
<evidence type="ECO:0000259" key="3">
    <source>
        <dbReference type="Pfam" id="PF03914"/>
    </source>
</evidence>
<feature type="compositionally biased region" description="Polar residues" evidence="2">
    <location>
        <begin position="10"/>
        <end position="34"/>
    </location>
</feature>
<dbReference type="Proteomes" id="UP001166286">
    <property type="component" value="Unassembled WGS sequence"/>
</dbReference>
<feature type="compositionally biased region" description="Basic and acidic residues" evidence="2">
    <location>
        <begin position="1043"/>
        <end position="1065"/>
    </location>
</feature>
<dbReference type="GO" id="GO:0005634">
    <property type="term" value="C:nucleus"/>
    <property type="evidence" value="ECO:0007669"/>
    <property type="project" value="UniProtKB-ARBA"/>
</dbReference>
<dbReference type="InterPro" id="IPR016024">
    <property type="entry name" value="ARM-type_fold"/>
</dbReference>
<accession>A0AA39QWU6</accession>
<feature type="compositionally biased region" description="Acidic residues" evidence="2">
    <location>
        <begin position="983"/>
        <end position="1014"/>
    </location>
</feature>
<reference evidence="4" key="1">
    <citation type="submission" date="2023-03" db="EMBL/GenBank/DDBJ databases">
        <title>Complete genome of Cladonia borealis.</title>
        <authorList>
            <person name="Park H."/>
        </authorList>
    </citation>
    <scope>NUCLEOTIDE SEQUENCE</scope>
    <source>
        <strain evidence="4">ANT050790</strain>
    </source>
</reference>
<feature type="compositionally biased region" description="Polar residues" evidence="2">
    <location>
        <begin position="79"/>
        <end position="101"/>
    </location>
</feature>
<feature type="region of interest" description="Disordered" evidence="2">
    <location>
        <begin position="936"/>
        <end position="1100"/>
    </location>
</feature>
<name>A0AA39QWU6_9LECA</name>
<feature type="compositionally biased region" description="Acidic residues" evidence="2">
    <location>
        <begin position="1091"/>
        <end position="1100"/>
    </location>
</feature>
<comment type="similarity">
    <text evidence="1">Belongs to the CBF/MAK21 family.</text>
</comment>
<feature type="region of interest" description="Disordered" evidence="2">
    <location>
        <begin position="590"/>
        <end position="609"/>
    </location>
</feature>
<dbReference type="InterPro" id="IPR005612">
    <property type="entry name" value="CCAAT-binding_factor"/>
</dbReference>
<evidence type="ECO:0000256" key="1">
    <source>
        <dbReference type="ARBA" id="ARBA00007797"/>
    </source>
</evidence>
<evidence type="ECO:0000313" key="4">
    <source>
        <dbReference type="EMBL" id="KAK0509754.1"/>
    </source>
</evidence>
<dbReference type="InterPro" id="IPR040155">
    <property type="entry name" value="CEBPZ/Mak21-like"/>
</dbReference>
<comment type="caution">
    <text evidence="4">The sequence shown here is derived from an EMBL/GenBank/DDBJ whole genome shotgun (WGS) entry which is preliminary data.</text>
</comment>
<dbReference type="AlphaFoldDB" id="A0AA39QWU6"/>
<dbReference type="EMBL" id="JAFEKC020000018">
    <property type="protein sequence ID" value="KAK0509754.1"/>
    <property type="molecule type" value="Genomic_DNA"/>
</dbReference>
<dbReference type="Pfam" id="PF03914">
    <property type="entry name" value="CBF"/>
    <property type="match status" value="1"/>
</dbReference>
<feature type="compositionally biased region" description="Basic and acidic residues" evidence="2">
    <location>
        <begin position="801"/>
        <end position="811"/>
    </location>
</feature>